<evidence type="ECO:0000313" key="2">
    <source>
        <dbReference type="EMBL" id="TNN50505.1"/>
    </source>
</evidence>
<feature type="region of interest" description="Disordered" evidence="1">
    <location>
        <begin position="1"/>
        <end position="36"/>
    </location>
</feature>
<dbReference type="EMBL" id="SRLO01000615">
    <property type="protein sequence ID" value="TNN50505.1"/>
    <property type="molecule type" value="Genomic_DNA"/>
</dbReference>
<reference evidence="2 3" key="1">
    <citation type="submission" date="2019-03" db="EMBL/GenBank/DDBJ databases">
        <title>First draft genome of Liparis tanakae, snailfish: a comprehensive survey of snailfish specific genes.</title>
        <authorList>
            <person name="Kim W."/>
            <person name="Song I."/>
            <person name="Jeong J.-H."/>
            <person name="Kim D."/>
            <person name="Kim S."/>
            <person name="Ryu S."/>
            <person name="Song J.Y."/>
            <person name="Lee S.K."/>
        </authorList>
    </citation>
    <scope>NUCLEOTIDE SEQUENCE [LARGE SCALE GENOMIC DNA]</scope>
    <source>
        <tissue evidence="2">Muscle</tissue>
    </source>
</reference>
<protein>
    <submittedName>
        <fullName evidence="2">Uncharacterized protein</fullName>
    </submittedName>
</protein>
<accession>A0A4Z2GBP6</accession>
<proteinExistence type="predicted"/>
<dbReference type="AlphaFoldDB" id="A0A4Z2GBP6"/>
<evidence type="ECO:0000256" key="1">
    <source>
        <dbReference type="SAM" id="MobiDB-lite"/>
    </source>
</evidence>
<evidence type="ECO:0000313" key="3">
    <source>
        <dbReference type="Proteomes" id="UP000314294"/>
    </source>
</evidence>
<name>A0A4Z2GBP6_9TELE</name>
<dbReference type="Proteomes" id="UP000314294">
    <property type="component" value="Unassembled WGS sequence"/>
</dbReference>
<feature type="compositionally biased region" description="Acidic residues" evidence="1">
    <location>
        <begin position="1"/>
        <end position="15"/>
    </location>
</feature>
<keyword evidence="3" id="KW-1185">Reference proteome</keyword>
<organism evidence="2 3">
    <name type="scientific">Liparis tanakae</name>
    <name type="common">Tanaka's snailfish</name>
    <dbReference type="NCBI Taxonomy" id="230148"/>
    <lineage>
        <taxon>Eukaryota</taxon>
        <taxon>Metazoa</taxon>
        <taxon>Chordata</taxon>
        <taxon>Craniata</taxon>
        <taxon>Vertebrata</taxon>
        <taxon>Euteleostomi</taxon>
        <taxon>Actinopterygii</taxon>
        <taxon>Neopterygii</taxon>
        <taxon>Teleostei</taxon>
        <taxon>Neoteleostei</taxon>
        <taxon>Acanthomorphata</taxon>
        <taxon>Eupercaria</taxon>
        <taxon>Perciformes</taxon>
        <taxon>Cottioidei</taxon>
        <taxon>Cottales</taxon>
        <taxon>Liparidae</taxon>
        <taxon>Liparis</taxon>
    </lineage>
</organism>
<gene>
    <name evidence="2" type="ORF">EYF80_039315</name>
</gene>
<comment type="caution">
    <text evidence="2">The sequence shown here is derived from an EMBL/GenBank/DDBJ whole genome shotgun (WGS) entry which is preliminary data.</text>
</comment>
<sequence>MARREEEEEEEEERQDSDSLTGMEGGRQSAMLRNEGTSSSSMLLWCWRGCLGHDSAGMKLKENPAVHFQPFS</sequence>